<feature type="compositionally biased region" description="Polar residues" evidence="1">
    <location>
        <begin position="140"/>
        <end position="165"/>
    </location>
</feature>
<evidence type="ECO:0000313" key="2">
    <source>
        <dbReference type="EMBL" id="KAJ4957110.1"/>
    </source>
</evidence>
<accession>A0A9Q0K080</accession>
<sequence length="265" mass="30231">MDSFGSLLATYNTERQIFRRMLAIGMEGEICNRVVGFWLCLEWFGHIHTIQNISKIGSMVLALVAAEAQAALAFIESEDIIPSNSNFPLTSSIAYHQFTADHFYENRHVFRERLSHVLDGICNLIFRDILDNSRGEGSSRQDAGSDVPTQSNLNPMAQPWTPEQSRLSAGDRTLFVTFSNGMPLTEEEIYEFFTGIYGDCIESIYVNHPRRGESQSQFGKVVFRSASMIAYIMNGHEVVRLTASGKPLWCRRFDQRSQGRWRRRE</sequence>
<proteinExistence type="predicted"/>
<protein>
    <recommendedName>
        <fullName evidence="4">RRM domain-containing protein</fullName>
    </recommendedName>
</protein>
<organism evidence="2 3">
    <name type="scientific">Protea cynaroides</name>
    <dbReference type="NCBI Taxonomy" id="273540"/>
    <lineage>
        <taxon>Eukaryota</taxon>
        <taxon>Viridiplantae</taxon>
        <taxon>Streptophyta</taxon>
        <taxon>Embryophyta</taxon>
        <taxon>Tracheophyta</taxon>
        <taxon>Spermatophyta</taxon>
        <taxon>Magnoliopsida</taxon>
        <taxon>Proteales</taxon>
        <taxon>Proteaceae</taxon>
        <taxon>Protea</taxon>
    </lineage>
</organism>
<name>A0A9Q0K080_9MAGN</name>
<feature type="region of interest" description="Disordered" evidence="1">
    <location>
        <begin position="134"/>
        <end position="165"/>
    </location>
</feature>
<gene>
    <name evidence="2" type="ORF">NE237_013893</name>
</gene>
<reference evidence="2" key="1">
    <citation type="journal article" date="2023" name="Plant J.">
        <title>The genome of the king protea, Protea cynaroides.</title>
        <authorList>
            <person name="Chang J."/>
            <person name="Duong T.A."/>
            <person name="Schoeman C."/>
            <person name="Ma X."/>
            <person name="Roodt D."/>
            <person name="Barker N."/>
            <person name="Li Z."/>
            <person name="Van de Peer Y."/>
            <person name="Mizrachi E."/>
        </authorList>
    </citation>
    <scope>NUCLEOTIDE SEQUENCE</scope>
    <source>
        <tissue evidence="2">Young leaves</tissue>
    </source>
</reference>
<dbReference type="Proteomes" id="UP001141806">
    <property type="component" value="Unassembled WGS sequence"/>
</dbReference>
<dbReference type="OrthoDB" id="1882251at2759"/>
<evidence type="ECO:0008006" key="4">
    <source>
        <dbReference type="Google" id="ProtNLM"/>
    </source>
</evidence>
<comment type="caution">
    <text evidence="2">The sequence shown here is derived from an EMBL/GenBank/DDBJ whole genome shotgun (WGS) entry which is preliminary data.</text>
</comment>
<dbReference type="AlphaFoldDB" id="A0A9Q0K080"/>
<dbReference type="EMBL" id="JAMYWD010000011">
    <property type="protein sequence ID" value="KAJ4957110.1"/>
    <property type="molecule type" value="Genomic_DNA"/>
</dbReference>
<dbReference type="PANTHER" id="PTHR33527">
    <property type="entry name" value="OS07G0274300 PROTEIN"/>
    <property type="match status" value="1"/>
</dbReference>
<evidence type="ECO:0000313" key="3">
    <source>
        <dbReference type="Proteomes" id="UP001141806"/>
    </source>
</evidence>
<dbReference type="PANTHER" id="PTHR33527:SF45">
    <property type="entry name" value="RRM DOMAIN-CONTAINING PROTEIN"/>
    <property type="match status" value="1"/>
</dbReference>
<evidence type="ECO:0000256" key="1">
    <source>
        <dbReference type="SAM" id="MobiDB-lite"/>
    </source>
</evidence>
<keyword evidence="3" id="KW-1185">Reference proteome</keyword>